<dbReference type="PROSITE" id="PS50943">
    <property type="entry name" value="HTH_CROC1"/>
    <property type="match status" value="1"/>
</dbReference>
<proteinExistence type="predicted"/>
<sequence length="73" mass="7944">MGKAGTALKQVLDTYGISQSKLAAEMGIRRSSVHRWVNELADPVGDSILAIRDALQKINPEAAAAFTKLYWEA</sequence>
<gene>
    <name evidence="2" type="ORF">ACFVKH_20495</name>
</gene>
<dbReference type="RefSeq" id="WP_377968281.1">
    <property type="nucleotide sequence ID" value="NZ_JBHZOL010000125.1"/>
</dbReference>
<accession>A0ABW6IK95</accession>
<dbReference type="CDD" id="cd00093">
    <property type="entry name" value="HTH_XRE"/>
    <property type="match status" value="1"/>
</dbReference>
<dbReference type="InterPro" id="IPR001387">
    <property type="entry name" value="Cro/C1-type_HTH"/>
</dbReference>
<dbReference type="Pfam" id="PF01381">
    <property type="entry name" value="HTH_3"/>
    <property type="match status" value="1"/>
</dbReference>
<dbReference type="InterPro" id="IPR010982">
    <property type="entry name" value="Lambda_DNA-bd_dom_sf"/>
</dbReference>
<evidence type="ECO:0000259" key="1">
    <source>
        <dbReference type="PROSITE" id="PS50943"/>
    </source>
</evidence>
<dbReference type="Gene3D" id="1.10.260.40">
    <property type="entry name" value="lambda repressor-like DNA-binding domains"/>
    <property type="match status" value="1"/>
</dbReference>
<organism evidence="2 3">
    <name type="scientific">Almyronema epifaneia S1</name>
    <dbReference type="NCBI Taxonomy" id="2991925"/>
    <lineage>
        <taxon>Bacteria</taxon>
        <taxon>Bacillati</taxon>
        <taxon>Cyanobacteriota</taxon>
        <taxon>Cyanophyceae</taxon>
        <taxon>Nodosilineales</taxon>
        <taxon>Nodosilineaceae</taxon>
        <taxon>Almyronema</taxon>
        <taxon>Almyronema epifaneia</taxon>
    </lineage>
</organism>
<keyword evidence="3" id="KW-1185">Reference proteome</keyword>
<dbReference type="EMBL" id="JBHZOL010000125">
    <property type="protein sequence ID" value="MFE4108662.1"/>
    <property type="molecule type" value="Genomic_DNA"/>
</dbReference>
<protein>
    <submittedName>
        <fullName evidence="2">Helix-turn-helix domain-containing protein</fullName>
    </submittedName>
</protein>
<comment type="caution">
    <text evidence="2">The sequence shown here is derived from an EMBL/GenBank/DDBJ whole genome shotgun (WGS) entry which is preliminary data.</text>
</comment>
<evidence type="ECO:0000313" key="3">
    <source>
        <dbReference type="Proteomes" id="UP001600165"/>
    </source>
</evidence>
<reference evidence="2 3" key="1">
    <citation type="submission" date="2024-10" db="EMBL/GenBank/DDBJ databases">
        <authorList>
            <person name="Ratan Roy A."/>
            <person name="Morales Sandoval P.H."/>
            <person name="De Los Santos Villalobos S."/>
            <person name="Chakraborty S."/>
            <person name="Mukherjee J."/>
        </authorList>
    </citation>
    <scope>NUCLEOTIDE SEQUENCE [LARGE SCALE GENOMIC DNA]</scope>
    <source>
        <strain evidence="2 3">S1</strain>
    </source>
</reference>
<name>A0ABW6IK95_9CYAN</name>
<dbReference type="SUPFAM" id="SSF47413">
    <property type="entry name" value="lambda repressor-like DNA-binding domains"/>
    <property type="match status" value="1"/>
</dbReference>
<evidence type="ECO:0000313" key="2">
    <source>
        <dbReference type="EMBL" id="MFE4108662.1"/>
    </source>
</evidence>
<feature type="domain" description="HTH cro/C1-type" evidence="1">
    <location>
        <begin position="8"/>
        <end position="63"/>
    </location>
</feature>
<dbReference type="Proteomes" id="UP001600165">
    <property type="component" value="Unassembled WGS sequence"/>
</dbReference>